<protein>
    <submittedName>
        <fullName evidence="2">Type II toxin-antitoxin system prevent-host-death family antitoxin</fullName>
    </submittedName>
</protein>
<dbReference type="EMBL" id="JAAVTX010000004">
    <property type="protein sequence ID" value="NKE45840.1"/>
    <property type="molecule type" value="Genomic_DNA"/>
</dbReference>
<name>A0ABX1F0I6_9PROT</name>
<evidence type="ECO:0000256" key="1">
    <source>
        <dbReference type="ARBA" id="ARBA00009981"/>
    </source>
</evidence>
<dbReference type="InterPro" id="IPR036165">
    <property type="entry name" value="YefM-like_sf"/>
</dbReference>
<dbReference type="Gene3D" id="3.40.1620.10">
    <property type="entry name" value="YefM-like domain"/>
    <property type="match status" value="1"/>
</dbReference>
<organism evidence="2 3">
    <name type="scientific">Falsiroseomonas frigidaquae</name>
    <dbReference type="NCBI Taxonomy" id="487318"/>
    <lineage>
        <taxon>Bacteria</taxon>
        <taxon>Pseudomonadati</taxon>
        <taxon>Pseudomonadota</taxon>
        <taxon>Alphaproteobacteria</taxon>
        <taxon>Acetobacterales</taxon>
        <taxon>Roseomonadaceae</taxon>
        <taxon>Falsiroseomonas</taxon>
    </lineage>
</organism>
<comment type="caution">
    <text evidence="2">The sequence shown here is derived from an EMBL/GenBank/DDBJ whole genome shotgun (WGS) entry which is preliminary data.</text>
</comment>
<keyword evidence="3" id="KW-1185">Reference proteome</keyword>
<gene>
    <name evidence="2" type="ORF">HB662_13700</name>
</gene>
<accession>A0ABX1F0I6</accession>
<comment type="similarity">
    <text evidence="1">Belongs to the phD/YefM antitoxin family.</text>
</comment>
<dbReference type="SUPFAM" id="SSF143120">
    <property type="entry name" value="YefM-like"/>
    <property type="match status" value="1"/>
</dbReference>
<dbReference type="Proteomes" id="UP000765160">
    <property type="component" value="Unassembled WGS sequence"/>
</dbReference>
<reference evidence="2 3" key="1">
    <citation type="submission" date="2020-03" db="EMBL/GenBank/DDBJ databases">
        <title>Roseomonas selenitidurans sp. nov. isolated from soil.</title>
        <authorList>
            <person name="Liu H."/>
        </authorList>
    </citation>
    <scope>NUCLEOTIDE SEQUENCE [LARGE SCALE GENOMIC DNA]</scope>
    <source>
        <strain evidence="2 3">JCM 15073</strain>
    </source>
</reference>
<dbReference type="NCBIfam" id="TIGR01552">
    <property type="entry name" value="phd_fam"/>
    <property type="match status" value="1"/>
</dbReference>
<evidence type="ECO:0000313" key="2">
    <source>
        <dbReference type="EMBL" id="NKE45840.1"/>
    </source>
</evidence>
<proteinExistence type="inferred from homology"/>
<evidence type="ECO:0000313" key="3">
    <source>
        <dbReference type="Proteomes" id="UP000765160"/>
    </source>
</evidence>
<sequence>MTTQARPMPKLISATEFKATCLDILDRVGSGEWDRVEVTKRGRVVAVLVPPTPPAAAVAGLHGFMRDSVVIPEGLDLTAPIADEHFAAAEGKLHG</sequence>